<evidence type="ECO:0000313" key="1">
    <source>
        <dbReference type="EMBL" id="GHF54621.1"/>
    </source>
</evidence>
<dbReference type="Proteomes" id="UP000619376">
    <property type="component" value="Unassembled WGS sequence"/>
</dbReference>
<dbReference type="EMBL" id="JACHFK010000031">
    <property type="protein sequence ID" value="MBB5379302.1"/>
    <property type="molecule type" value="Genomic_DNA"/>
</dbReference>
<evidence type="ECO:0000313" key="3">
    <source>
        <dbReference type="Proteomes" id="UP000539473"/>
    </source>
</evidence>
<comment type="caution">
    <text evidence="2">The sequence shown here is derived from an EMBL/GenBank/DDBJ whole genome shotgun (WGS) entry which is preliminary data.</text>
</comment>
<reference evidence="2 3" key="3">
    <citation type="submission" date="2020-08" db="EMBL/GenBank/DDBJ databases">
        <title>Genomic Encyclopedia of Type Strains, Phase IV (KMG-IV): sequencing the most valuable type-strain genomes for metagenomic binning, comparative biology and taxonomic classification.</title>
        <authorList>
            <person name="Goeker M."/>
        </authorList>
    </citation>
    <scope>NUCLEOTIDE SEQUENCE [LARGE SCALE GENOMIC DNA]</scope>
    <source>
        <strain evidence="2 3">DSM 27521</strain>
    </source>
</reference>
<keyword evidence="4" id="KW-1185">Reference proteome</keyword>
<dbReference type="Proteomes" id="UP000539473">
    <property type="component" value="Unassembled WGS sequence"/>
</dbReference>
<proteinExistence type="predicted"/>
<protein>
    <submittedName>
        <fullName evidence="2">Uncharacterized protein</fullName>
    </submittedName>
</protein>
<accession>A0A7W8KJI1</accession>
<dbReference type="AlphaFoldDB" id="A0A7W8KJI1"/>
<sequence length="171" mass="18413">MTSASSGGDGTLTLTATLNNDGTLYRVAQALFALTTAPGRRNLRLAHGERWVVYGMTAATTQYAPPTLSLDAGLSHSAHLHTFLLLPLAVETPHFTMRTVSRTTYAVHRAQLPDLFTALQKLAAALDVQDEAVQGAPWFRRSHRRKAAADVEAALLALRHAGTAVMLTRLA</sequence>
<name>A0A7W8KJI1_9DEIO</name>
<dbReference type="EMBL" id="BNAJ01000009">
    <property type="protein sequence ID" value="GHF54621.1"/>
    <property type="molecule type" value="Genomic_DNA"/>
</dbReference>
<dbReference type="RefSeq" id="WP_184116508.1">
    <property type="nucleotide sequence ID" value="NZ_BNAJ01000009.1"/>
</dbReference>
<reference evidence="1" key="1">
    <citation type="journal article" date="2014" name="Int. J. Syst. Evol. Microbiol.">
        <title>Complete genome of a new Firmicutes species belonging to the dominant human colonic microbiota ('Ruminococcus bicirculans') reveals two chromosomes and a selective capacity to utilize plant glucans.</title>
        <authorList>
            <consortium name="NISC Comparative Sequencing Program"/>
            <person name="Wegmann U."/>
            <person name="Louis P."/>
            <person name="Goesmann A."/>
            <person name="Henrissat B."/>
            <person name="Duncan S.H."/>
            <person name="Flint H.J."/>
        </authorList>
    </citation>
    <scope>NUCLEOTIDE SEQUENCE</scope>
    <source>
        <strain evidence="1">CGMCC 1.18437</strain>
    </source>
</reference>
<reference evidence="1" key="4">
    <citation type="submission" date="2024-05" db="EMBL/GenBank/DDBJ databases">
        <authorList>
            <person name="Sun Q."/>
            <person name="Zhou Y."/>
        </authorList>
    </citation>
    <scope>NUCLEOTIDE SEQUENCE</scope>
    <source>
        <strain evidence="1">CGMCC 1.18437</strain>
    </source>
</reference>
<evidence type="ECO:0000313" key="4">
    <source>
        <dbReference type="Proteomes" id="UP000619376"/>
    </source>
</evidence>
<organism evidence="2 3">
    <name type="scientific">Deinococcus metalli</name>
    <dbReference type="NCBI Taxonomy" id="1141878"/>
    <lineage>
        <taxon>Bacteria</taxon>
        <taxon>Thermotogati</taxon>
        <taxon>Deinococcota</taxon>
        <taxon>Deinococci</taxon>
        <taxon>Deinococcales</taxon>
        <taxon>Deinococcaceae</taxon>
        <taxon>Deinococcus</taxon>
    </lineage>
</organism>
<reference evidence="4" key="2">
    <citation type="journal article" date="2019" name="Int. J. Syst. Evol. Microbiol.">
        <title>The Global Catalogue of Microorganisms (GCM) 10K type strain sequencing project: providing services to taxonomists for standard genome sequencing and annotation.</title>
        <authorList>
            <consortium name="The Broad Institute Genomics Platform"/>
            <consortium name="The Broad Institute Genome Sequencing Center for Infectious Disease"/>
            <person name="Wu L."/>
            <person name="Ma J."/>
        </authorList>
    </citation>
    <scope>NUCLEOTIDE SEQUENCE [LARGE SCALE GENOMIC DNA]</scope>
    <source>
        <strain evidence="4">CGMCC 1.18437</strain>
    </source>
</reference>
<gene>
    <name evidence="1" type="ORF">GCM10017781_33680</name>
    <name evidence="2" type="ORF">HNQ07_004819</name>
</gene>
<evidence type="ECO:0000313" key="2">
    <source>
        <dbReference type="EMBL" id="MBB5379302.1"/>
    </source>
</evidence>